<proteinExistence type="predicted"/>
<dbReference type="InterPro" id="IPR050834">
    <property type="entry name" value="Glycosyltransf_2"/>
</dbReference>
<feature type="domain" description="Glycosyltransferase 2-like" evidence="1">
    <location>
        <begin position="252"/>
        <end position="380"/>
    </location>
</feature>
<dbReference type="Proteomes" id="UP000078292">
    <property type="component" value="Unassembled WGS sequence"/>
</dbReference>
<evidence type="ECO:0000313" key="2">
    <source>
        <dbReference type="EMBL" id="OAV51191.1"/>
    </source>
</evidence>
<evidence type="ECO:0000313" key="3">
    <source>
        <dbReference type="Proteomes" id="UP000078292"/>
    </source>
</evidence>
<gene>
    <name evidence="2" type="ORF">A6F49_02040</name>
</gene>
<name>A0A1B7LUS4_9MICC</name>
<dbReference type="PANTHER" id="PTHR43685">
    <property type="entry name" value="GLYCOSYLTRANSFERASE"/>
    <property type="match status" value="1"/>
</dbReference>
<dbReference type="InterPro" id="IPR029044">
    <property type="entry name" value="Nucleotide-diphossugar_trans"/>
</dbReference>
<dbReference type="STRING" id="1837282.A6F49_02040"/>
<dbReference type="AlphaFoldDB" id="A0A1B7LUS4"/>
<dbReference type="EMBL" id="LXEY01000116">
    <property type="protein sequence ID" value="OAV51191.1"/>
    <property type="molecule type" value="Genomic_DNA"/>
</dbReference>
<sequence length="854" mass="98155">MTSSRSQRLKSWINRWRRREIAQGATATERLPAPFIELENPAENYYRYLCQTNLSVFYRFALQTRSIEIRDFFAKSASDHALDLSDLLAVIENEVVDQGFDARREFLAKTFDSAILLTLADLIANTARDELDTFSAVKIYDFVFALHDGDEFSDQNKLQYVEALNELEFYDQARELAKGFDLNDLAPFQQDLLELHRIRRTAKSPLTWLEKLNEFYSQLGMSQVSLLDNESLSLLDRLTAAGSRQITGPKISVIMPTFSPGPGIRTAIRSLLDQSWMNFEVIVVNDSSPAEYRSIFDELERIDTRIRIVHQNENTGAYVARNAGLAMATGDFITTHDDDDWSHPDKLAMQIQVMLEDNEVVATTSAHIRTTAEADFRRINMRAQFMQMNYSSLMFRRSVVEEIGPWDTVNRGGDSEFYTRLIEYYGNDRVTNLNDQPLSFSRIWEGSLTSGEMSRGYFSYSRLLYRWSFRQWHWSAGKSGQKAIRTAGDERPYAVPTTFEAGQRNRSLGQFDVIYVTDFFRQAKYVDRALEEIATLSEVGLRVGYMHLYSPETSTPAGIPPRLFELQVEGKVTQVGNEDQANTELLVLHDLAIGMFLDQLNSKVEPKRSVVVDHMQPILSGSELRTPVIYAMALKNLDRFFNTRFELTGGSKEKYLELQNRVQHFRLLSDNLIWHTHIAGEPEEIILPERKPIVGFHSYGNQYRWPNNAKSFRSIYSSESFSTKLFGQLEPAFKKFGNESFAEIEVVTPDDLSEAEFLKSIDFWVYFPHYRLEDQVWEPVLTAMQAGKVVILPKRLERLYGGAAVYADVEDLSGTISRMSNNTEMYRKQAQAGQTFVKQCFTRGVFLNRIHELM</sequence>
<keyword evidence="3" id="KW-1185">Reference proteome</keyword>
<dbReference type="Pfam" id="PF00535">
    <property type="entry name" value="Glycos_transf_2"/>
    <property type="match status" value="1"/>
</dbReference>
<evidence type="ECO:0000259" key="1">
    <source>
        <dbReference type="Pfam" id="PF00535"/>
    </source>
</evidence>
<reference evidence="2 3" key="1">
    <citation type="submission" date="2016-04" db="EMBL/GenBank/DDBJ databases">
        <title>First whole genome shotgun sequence of the bacterium Enteractinococcus sp. strain UASWS1574.</title>
        <authorList>
            <person name="Crovadore J."/>
            <person name="Chablais R."/>
            <person name="Lefort F."/>
        </authorList>
    </citation>
    <scope>NUCLEOTIDE SEQUENCE [LARGE SCALE GENOMIC DNA]</scope>
    <source>
        <strain evidence="2 3">UASWS1574</strain>
    </source>
</reference>
<accession>A0A1B7LUS4</accession>
<protein>
    <recommendedName>
        <fullName evidence="1">Glycosyltransferase 2-like domain-containing protein</fullName>
    </recommendedName>
</protein>
<dbReference type="CDD" id="cd00761">
    <property type="entry name" value="Glyco_tranf_GTA_type"/>
    <property type="match status" value="1"/>
</dbReference>
<dbReference type="SUPFAM" id="SSF53448">
    <property type="entry name" value="Nucleotide-diphospho-sugar transferases"/>
    <property type="match status" value="1"/>
</dbReference>
<comment type="caution">
    <text evidence="2">The sequence shown here is derived from an EMBL/GenBank/DDBJ whole genome shotgun (WGS) entry which is preliminary data.</text>
</comment>
<dbReference type="InterPro" id="IPR001173">
    <property type="entry name" value="Glyco_trans_2-like"/>
</dbReference>
<organism evidence="2 3">
    <name type="scientific">Enteractinococcus helveticum</name>
    <dbReference type="NCBI Taxonomy" id="1837282"/>
    <lineage>
        <taxon>Bacteria</taxon>
        <taxon>Bacillati</taxon>
        <taxon>Actinomycetota</taxon>
        <taxon>Actinomycetes</taxon>
        <taxon>Micrococcales</taxon>
        <taxon>Micrococcaceae</taxon>
    </lineage>
</organism>
<dbReference type="PANTHER" id="PTHR43685:SF11">
    <property type="entry name" value="GLYCOSYLTRANSFERASE TAGX-RELATED"/>
    <property type="match status" value="1"/>
</dbReference>
<dbReference type="Gene3D" id="3.90.550.10">
    <property type="entry name" value="Spore Coat Polysaccharide Biosynthesis Protein SpsA, Chain A"/>
    <property type="match status" value="1"/>
</dbReference>